<dbReference type="AlphaFoldDB" id="A0A2P2C540"/>
<gene>
    <name evidence="1" type="ORF">NOCA2390048</name>
</gene>
<dbReference type="EMBL" id="CZKA01000033">
    <property type="protein sequence ID" value="CUR57133.1"/>
    <property type="molecule type" value="Genomic_DNA"/>
</dbReference>
<sequence>MIWIILAVLLATQVIVARVVLPRRREAKRLRSASERDFALLRKVADEDLTQFGAELQQLHLEALDAGFGHELQLHYQRALDAFQHATGLLRAVRLPQDVAGVTATLEDARWAGACLRARLDGHELPQLRPPCFFNPTHGPARIDVPWAPSGSTPRDVPVCARDAERLRAGEAPDVRRVRIGGELVAWYEAGPSFASYARGWMGPSADWRTSGYHGGGGPGGGRWGESWQGDTYGSGFPRGWEHQGPGGSF</sequence>
<organism evidence="1">
    <name type="scientific">metagenome</name>
    <dbReference type="NCBI Taxonomy" id="256318"/>
    <lineage>
        <taxon>unclassified sequences</taxon>
        <taxon>metagenomes</taxon>
    </lineage>
</organism>
<protein>
    <submittedName>
        <fullName evidence="1">Uncharacterized protein</fullName>
    </submittedName>
</protein>
<evidence type="ECO:0000313" key="1">
    <source>
        <dbReference type="EMBL" id="CUR57133.1"/>
    </source>
</evidence>
<accession>A0A2P2C540</accession>
<proteinExistence type="predicted"/>
<name>A0A2P2C540_9ZZZZ</name>
<reference evidence="1" key="1">
    <citation type="submission" date="2015-08" db="EMBL/GenBank/DDBJ databases">
        <authorList>
            <person name="Babu N.S."/>
            <person name="Beckwith C.J."/>
            <person name="Beseler K.G."/>
            <person name="Brison A."/>
            <person name="Carone J.V."/>
            <person name="Caskin T.P."/>
            <person name="Diamond M."/>
            <person name="Durham M.E."/>
            <person name="Foxe J.M."/>
            <person name="Go M."/>
            <person name="Henderson B.A."/>
            <person name="Jones I.B."/>
            <person name="McGettigan J.A."/>
            <person name="Micheletti S.J."/>
            <person name="Nasrallah M.E."/>
            <person name="Ortiz D."/>
            <person name="Piller C.R."/>
            <person name="Privatt S.R."/>
            <person name="Schneider S.L."/>
            <person name="Sharp S."/>
            <person name="Smith T.C."/>
            <person name="Stanton J.D."/>
            <person name="Ullery H.E."/>
            <person name="Wilson R.J."/>
            <person name="Serrano M.G."/>
            <person name="Buck G."/>
            <person name="Lee V."/>
            <person name="Wang Y."/>
            <person name="Carvalho R."/>
            <person name="Voegtly L."/>
            <person name="Shi R."/>
            <person name="Duckworth R."/>
            <person name="Johnson A."/>
            <person name="Loviza R."/>
            <person name="Walstead R."/>
            <person name="Shah Z."/>
            <person name="Kiflezghi M."/>
            <person name="Wade K."/>
            <person name="Ball S.L."/>
            <person name="Bradley K.W."/>
            <person name="Asai D.J."/>
            <person name="Bowman C.A."/>
            <person name="Russell D.A."/>
            <person name="Pope W.H."/>
            <person name="Jacobs-Sera D."/>
            <person name="Hendrix R.W."/>
            <person name="Hatfull G.F."/>
        </authorList>
    </citation>
    <scope>NUCLEOTIDE SEQUENCE</scope>
</reference>